<feature type="transmembrane region" description="Helical" evidence="10">
    <location>
        <begin position="21"/>
        <end position="41"/>
    </location>
</feature>
<evidence type="ECO:0000256" key="10">
    <source>
        <dbReference type="RuleBase" id="RU363075"/>
    </source>
</evidence>
<comment type="subcellular location">
    <subcellularLocation>
        <location evidence="1 10">Endoplasmic reticulum membrane</location>
        <topology evidence="1 10">Multi-pass membrane protein</topology>
    </subcellularLocation>
</comment>
<dbReference type="Gramene" id="OE9A034068T1">
    <property type="protein sequence ID" value="OE9A034068C1"/>
    <property type="gene ID" value="OE9A034068"/>
</dbReference>
<evidence type="ECO:0000256" key="5">
    <source>
        <dbReference type="ARBA" id="ARBA00022679"/>
    </source>
</evidence>
<proteinExistence type="inferred from homology"/>
<comment type="similarity">
    <text evidence="3 10">Belongs to the glycosyltransferase 22 family.</text>
</comment>
<dbReference type="AlphaFoldDB" id="A0A8S0R522"/>
<dbReference type="PANTHER" id="PTHR22760">
    <property type="entry name" value="GLYCOSYLTRANSFERASE"/>
    <property type="match status" value="1"/>
</dbReference>
<dbReference type="GO" id="GO:0006487">
    <property type="term" value="P:protein N-linked glycosylation"/>
    <property type="evidence" value="ECO:0007669"/>
    <property type="project" value="TreeGrafter"/>
</dbReference>
<accession>A0A8S0R522</accession>
<evidence type="ECO:0000313" key="11">
    <source>
        <dbReference type="EMBL" id="CAA2973815.1"/>
    </source>
</evidence>
<sequence length="178" mass="19509">MADGALVVALSRKYGKRLASYTLAMLCLANGCFFASTSFLPSSFSMYAMSFSSALFPFGNLAAAVSIAAAGVILGWPFSILAFLPVTVYSLFRRTFSLTNGYSSPLEIYKHLEHHDDAGTGSNLCIGSAWHRFPSSFFVPDYVSEVRWIDDGFRAPRSRKMHLPCKVAAAMTLSFSRE</sequence>
<dbReference type="EC" id="2.4.1.-" evidence="10"/>
<evidence type="ECO:0000256" key="2">
    <source>
        <dbReference type="ARBA" id="ARBA00004922"/>
    </source>
</evidence>
<dbReference type="Pfam" id="PF03901">
    <property type="entry name" value="Glyco_transf_22"/>
    <property type="match status" value="2"/>
</dbReference>
<dbReference type="GO" id="GO:0000026">
    <property type="term" value="F:alpha-1,2-mannosyltransferase activity"/>
    <property type="evidence" value="ECO:0007669"/>
    <property type="project" value="TreeGrafter"/>
</dbReference>
<comment type="caution">
    <text evidence="11">The sequence shown here is derived from an EMBL/GenBank/DDBJ whole genome shotgun (WGS) entry which is preliminary data.</text>
</comment>
<evidence type="ECO:0000256" key="6">
    <source>
        <dbReference type="ARBA" id="ARBA00022692"/>
    </source>
</evidence>
<dbReference type="EMBL" id="CACTIH010002127">
    <property type="protein sequence ID" value="CAA2973815.1"/>
    <property type="molecule type" value="Genomic_DNA"/>
</dbReference>
<reference evidence="11 12" key="1">
    <citation type="submission" date="2019-12" db="EMBL/GenBank/DDBJ databases">
        <authorList>
            <person name="Alioto T."/>
            <person name="Alioto T."/>
            <person name="Gomez Garrido J."/>
        </authorList>
    </citation>
    <scope>NUCLEOTIDE SEQUENCE [LARGE SCALE GENOMIC DNA]</scope>
</reference>
<keyword evidence="8 10" id="KW-1133">Transmembrane helix</keyword>
<organism evidence="11 12">
    <name type="scientific">Olea europaea subsp. europaea</name>
    <dbReference type="NCBI Taxonomy" id="158383"/>
    <lineage>
        <taxon>Eukaryota</taxon>
        <taxon>Viridiplantae</taxon>
        <taxon>Streptophyta</taxon>
        <taxon>Embryophyta</taxon>
        <taxon>Tracheophyta</taxon>
        <taxon>Spermatophyta</taxon>
        <taxon>Magnoliopsida</taxon>
        <taxon>eudicotyledons</taxon>
        <taxon>Gunneridae</taxon>
        <taxon>Pentapetalae</taxon>
        <taxon>asterids</taxon>
        <taxon>lamiids</taxon>
        <taxon>Lamiales</taxon>
        <taxon>Oleaceae</taxon>
        <taxon>Oleeae</taxon>
        <taxon>Olea</taxon>
    </lineage>
</organism>
<keyword evidence="4 10" id="KW-0328">Glycosyltransferase</keyword>
<evidence type="ECO:0000256" key="9">
    <source>
        <dbReference type="ARBA" id="ARBA00023136"/>
    </source>
</evidence>
<keyword evidence="5" id="KW-0808">Transferase</keyword>
<evidence type="ECO:0000256" key="1">
    <source>
        <dbReference type="ARBA" id="ARBA00004477"/>
    </source>
</evidence>
<feature type="transmembrane region" description="Helical" evidence="10">
    <location>
        <begin position="61"/>
        <end position="84"/>
    </location>
</feature>
<dbReference type="GO" id="GO:0005789">
    <property type="term" value="C:endoplasmic reticulum membrane"/>
    <property type="evidence" value="ECO:0007669"/>
    <property type="project" value="UniProtKB-SubCell"/>
</dbReference>
<evidence type="ECO:0000256" key="3">
    <source>
        <dbReference type="ARBA" id="ARBA00007063"/>
    </source>
</evidence>
<evidence type="ECO:0000313" key="12">
    <source>
        <dbReference type="Proteomes" id="UP000594638"/>
    </source>
</evidence>
<dbReference type="PANTHER" id="PTHR22760:SF2">
    <property type="entry name" value="ALPHA-1,2-MANNOSYLTRANSFERASE ALG9"/>
    <property type="match status" value="1"/>
</dbReference>
<keyword evidence="12" id="KW-1185">Reference proteome</keyword>
<gene>
    <name evidence="11" type="ORF">OLEA9_A034068</name>
</gene>
<evidence type="ECO:0000256" key="7">
    <source>
        <dbReference type="ARBA" id="ARBA00022824"/>
    </source>
</evidence>
<protein>
    <recommendedName>
        <fullName evidence="10">Mannosyltransferase</fullName>
        <ecNumber evidence="10">2.4.1.-</ecNumber>
    </recommendedName>
</protein>
<name>A0A8S0R522_OLEEU</name>
<dbReference type="OrthoDB" id="497541at2759"/>
<keyword evidence="7 10" id="KW-0256">Endoplasmic reticulum</keyword>
<comment type="pathway">
    <text evidence="2">Protein modification; protein glycosylation.</text>
</comment>
<dbReference type="Proteomes" id="UP000594638">
    <property type="component" value="Unassembled WGS sequence"/>
</dbReference>
<comment type="caution">
    <text evidence="10">Lacks conserved residue(s) required for the propagation of feature annotation.</text>
</comment>
<keyword evidence="9 10" id="KW-0472">Membrane</keyword>
<evidence type="ECO:0000256" key="8">
    <source>
        <dbReference type="ARBA" id="ARBA00022989"/>
    </source>
</evidence>
<keyword evidence="6 10" id="KW-0812">Transmembrane</keyword>
<evidence type="ECO:0000256" key="4">
    <source>
        <dbReference type="ARBA" id="ARBA00022676"/>
    </source>
</evidence>
<dbReference type="InterPro" id="IPR005599">
    <property type="entry name" value="GPI_mannosylTrfase"/>
</dbReference>